<sequence>MSVLVLLSICLYHVKAYPSEYTSRNNISTENVSNIETTQETHISYESKVTNTTSYPETINTTSEGKNNNATSYDYVESENSTEVHIYPYTDKDGLVDVVADNGIRYESSASDNFVLPGHDDDDGNFAGITDDSEPMHYYISEEGNLSGGSDDIGIEVLLPDYVKPTRSSDDDEIADSGQATTVDEDLIIPDSVETTTMPTTEATTWFYHSWEFRGENFEIKEDEITTIRPAEQEYTDEEEQISDFNTHRKQNYSKQFTIKSDKLNNQPIKEDEYEQEAISEDTDDGVDYKNLMADDSHSLEQITTDTTINRKNMKKYVISFNEDPVELISPNLFNNKSSKEKTDSKSSHQNSGSLESVTMSTDDFKPEKNQRFSKRTKRENEELESTYKEEGKDEQEQVTQNVIPETTRIWNWPTHSWENHGDMYEPSSPDMSMEVPQNNGTRSVEEMEYSEEDISVGARAMSNEIYVSEKHNPCEYKFNKSPKSFLFDLNKGKSNISGSKKTHSSPTGKQENIYNSLLVN</sequence>
<proteinExistence type="predicted"/>
<evidence type="ECO:0000256" key="2">
    <source>
        <dbReference type="SAM" id="SignalP"/>
    </source>
</evidence>
<protein>
    <submittedName>
        <fullName evidence="3">Uncharacterized protein</fullName>
    </submittedName>
</protein>
<name>A0A1B6JW63_9HEMI</name>
<dbReference type="AlphaFoldDB" id="A0A1B6JW63"/>
<feature type="region of interest" description="Disordered" evidence="1">
    <location>
        <begin position="329"/>
        <end position="399"/>
    </location>
</feature>
<accession>A0A1B6JW63</accession>
<feature type="region of interest" description="Disordered" evidence="1">
    <location>
        <begin position="492"/>
        <end position="521"/>
    </location>
</feature>
<keyword evidence="2" id="KW-0732">Signal</keyword>
<feature type="compositionally biased region" description="Polar residues" evidence="1">
    <location>
        <begin position="505"/>
        <end position="521"/>
    </location>
</feature>
<feature type="chain" id="PRO_5008586078" evidence="2">
    <location>
        <begin position="17"/>
        <end position="521"/>
    </location>
</feature>
<feature type="compositionally biased region" description="Basic and acidic residues" evidence="1">
    <location>
        <begin position="386"/>
        <end position="396"/>
    </location>
</feature>
<feature type="compositionally biased region" description="Polar residues" evidence="1">
    <location>
        <begin position="349"/>
        <end position="362"/>
    </location>
</feature>
<feature type="compositionally biased region" description="Basic and acidic residues" evidence="1">
    <location>
        <begin position="338"/>
        <end position="347"/>
    </location>
</feature>
<organism evidence="3">
    <name type="scientific">Homalodisca liturata</name>
    <dbReference type="NCBI Taxonomy" id="320908"/>
    <lineage>
        <taxon>Eukaryota</taxon>
        <taxon>Metazoa</taxon>
        <taxon>Ecdysozoa</taxon>
        <taxon>Arthropoda</taxon>
        <taxon>Hexapoda</taxon>
        <taxon>Insecta</taxon>
        <taxon>Pterygota</taxon>
        <taxon>Neoptera</taxon>
        <taxon>Paraneoptera</taxon>
        <taxon>Hemiptera</taxon>
        <taxon>Auchenorrhyncha</taxon>
        <taxon>Membracoidea</taxon>
        <taxon>Cicadellidae</taxon>
        <taxon>Cicadellinae</taxon>
        <taxon>Proconiini</taxon>
        <taxon>Homalodisca</taxon>
    </lineage>
</organism>
<dbReference type="EMBL" id="GECU01004261">
    <property type="protein sequence ID" value="JAT03446.1"/>
    <property type="molecule type" value="Transcribed_RNA"/>
</dbReference>
<gene>
    <name evidence="3" type="ORF">g.33117</name>
</gene>
<evidence type="ECO:0000256" key="1">
    <source>
        <dbReference type="SAM" id="MobiDB-lite"/>
    </source>
</evidence>
<feature type="signal peptide" evidence="2">
    <location>
        <begin position="1"/>
        <end position="16"/>
    </location>
</feature>
<reference evidence="3" key="1">
    <citation type="submission" date="2015-11" db="EMBL/GenBank/DDBJ databases">
        <title>De novo transcriptome assembly of four potential Pierce s Disease insect vectors from Arizona vineyards.</title>
        <authorList>
            <person name="Tassone E.E."/>
        </authorList>
    </citation>
    <scope>NUCLEOTIDE SEQUENCE</scope>
</reference>
<evidence type="ECO:0000313" key="3">
    <source>
        <dbReference type="EMBL" id="JAT03446.1"/>
    </source>
</evidence>